<keyword evidence="12" id="KW-1185">Reference proteome</keyword>
<dbReference type="FunFam" id="3.40.50.300:FF:000098">
    <property type="entry name" value="Probable GTP-binding protein EngB"/>
    <property type="match status" value="1"/>
</dbReference>
<dbReference type="eggNOG" id="COG0218">
    <property type="taxonomic scope" value="Bacteria"/>
</dbReference>
<evidence type="ECO:0000256" key="8">
    <source>
        <dbReference type="ARBA" id="ARBA00023210"/>
    </source>
</evidence>
<evidence type="ECO:0000313" key="11">
    <source>
        <dbReference type="EMBL" id="BAO00044.1"/>
    </source>
</evidence>
<keyword evidence="3 10" id="KW-0132">Cell division</keyword>
<gene>
    <name evidence="10" type="primary">engB</name>
    <name evidence="11" type="ORF">HHS_00740</name>
</gene>
<dbReference type="HAMAP" id="MF_00321">
    <property type="entry name" value="GTPase_EngB"/>
    <property type="match status" value="1"/>
</dbReference>
<dbReference type="PROSITE" id="PS51706">
    <property type="entry name" value="G_ENGB"/>
    <property type="match status" value="1"/>
</dbReference>
<dbReference type="NCBIfam" id="TIGR03598">
    <property type="entry name" value="GTPase_YsxC"/>
    <property type="match status" value="1"/>
</dbReference>
<dbReference type="SUPFAM" id="SSF52540">
    <property type="entry name" value="P-loop containing nucleoside triphosphate hydrolases"/>
    <property type="match status" value="1"/>
</dbReference>
<dbReference type="GO" id="GO:0046872">
    <property type="term" value="F:metal ion binding"/>
    <property type="evidence" value="ECO:0007669"/>
    <property type="project" value="UniProtKB-KW"/>
</dbReference>
<dbReference type="Gene3D" id="3.40.50.300">
    <property type="entry name" value="P-loop containing nucleotide triphosphate hydrolases"/>
    <property type="match status" value="1"/>
</dbReference>
<evidence type="ECO:0000256" key="2">
    <source>
        <dbReference type="ARBA" id="ARBA00009638"/>
    </source>
</evidence>
<dbReference type="InterPro" id="IPR006073">
    <property type="entry name" value="GTP-bd"/>
</dbReference>
<dbReference type="GO" id="GO:0005525">
    <property type="term" value="F:GTP binding"/>
    <property type="evidence" value="ECO:0007669"/>
    <property type="project" value="UniProtKB-UniRule"/>
</dbReference>
<dbReference type="OrthoDB" id="9804921at2"/>
<comment type="similarity">
    <text evidence="2 10">Belongs to the TRAFAC class TrmE-Era-EngA-EngB-Septin-like GTPase superfamily. EngB GTPase family.</text>
</comment>
<keyword evidence="5 10" id="KW-0547">Nucleotide-binding</keyword>
<comment type="cofactor">
    <cofactor evidence="1">
        <name>Mg(2+)</name>
        <dbReference type="ChEBI" id="CHEBI:18420"/>
    </cofactor>
</comment>
<dbReference type="InterPro" id="IPR019987">
    <property type="entry name" value="GTP-bd_ribosome_bio_YsxC"/>
</dbReference>
<evidence type="ECO:0000256" key="6">
    <source>
        <dbReference type="ARBA" id="ARBA00022842"/>
    </source>
</evidence>
<evidence type="ECO:0000256" key="7">
    <source>
        <dbReference type="ARBA" id="ARBA00023134"/>
    </source>
</evidence>
<comment type="function">
    <text evidence="10">Necessary for normal cell division and for the maintenance of normal septation.</text>
</comment>
<dbReference type="KEGG" id="pck:BMSBPS_0540"/>
<dbReference type="PATRIC" id="fig|1235990.3.peg.73"/>
<dbReference type="STRING" id="1235990.BMSBPS_0540"/>
<evidence type="ECO:0000256" key="5">
    <source>
        <dbReference type="ARBA" id="ARBA00022741"/>
    </source>
</evidence>
<dbReference type="Pfam" id="PF01926">
    <property type="entry name" value="MMR_HSR1"/>
    <property type="match status" value="1"/>
</dbReference>
<accession>U3U721</accession>
<reference evidence="11 12" key="1">
    <citation type="submission" date="2012-10" db="EMBL/GenBank/DDBJ databases">
        <title>Genome sequence of the symbiont of the pentatomidae stink bug Halyomorpha halys.</title>
        <authorList>
            <person name="Kobayashi H."/>
            <person name="Fujii-Muramatsu R."/>
            <person name="Takeishi K."/>
            <person name="Noda H."/>
        </authorList>
    </citation>
    <scope>NUCLEOTIDE SEQUENCE [LARGE SCALE GENOMIC DNA]</scope>
</reference>
<protein>
    <recommendedName>
        <fullName evidence="10">Probable GTP-binding protein EngB</fullName>
    </recommendedName>
</protein>
<dbReference type="InterPro" id="IPR030393">
    <property type="entry name" value="G_ENGB_dom"/>
</dbReference>
<dbReference type="CDD" id="cd01876">
    <property type="entry name" value="YihA_EngB"/>
    <property type="match status" value="1"/>
</dbReference>
<dbReference type="GO" id="GO:0005829">
    <property type="term" value="C:cytosol"/>
    <property type="evidence" value="ECO:0007669"/>
    <property type="project" value="TreeGrafter"/>
</dbReference>
<keyword evidence="6" id="KW-0460">Magnesium</keyword>
<keyword evidence="7 10" id="KW-0342">GTP-binding</keyword>
<dbReference type="Proteomes" id="UP000016900">
    <property type="component" value="Chromosome"/>
</dbReference>
<name>U3U721_9GAMM</name>
<sequence>MSSLNYYSTQFMLSITNIHYLPVDIGAEIAFAGRSNTGKSSLLNILSNQKKLAYVSKKPGRTRSINYFQVIQGKRIVDLPGYGYAEVAHKIKQNWQSILTKYIQKRKTLKGLVLLMDIRRPLTNLDRKIIKQTTENHIPILLLLSKADKLAVSARNIQIKLVAKAMLEFRGDIDIDILSSIEQVGIDTLRNKLNNWFHK</sequence>
<dbReference type="AlphaFoldDB" id="U3U721"/>
<keyword evidence="4" id="KW-0479">Metal-binding</keyword>
<dbReference type="GO" id="GO:0000917">
    <property type="term" value="P:division septum assembly"/>
    <property type="evidence" value="ECO:0007669"/>
    <property type="project" value="UniProtKB-KW"/>
</dbReference>
<evidence type="ECO:0000313" key="12">
    <source>
        <dbReference type="Proteomes" id="UP000016900"/>
    </source>
</evidence>
<dbReference type="PANTHER" id="PTHR11649:SF13">
    <property type="entry name" value="ENGB-TYPE G DOMAIN-CONTAINING PROTEIN"/>
    <property type="match status" value="1"/>
</dbReference>
<evidence type="ECO:0000256" key="3">
    <source>
        <dbReference type="ARBA" id="ARBA00022618"/>
    </source>
</evidence>
<dbReference type="KEGG" id="hhs:HHS_00740"/>
<evidence type="ECO:0000256" key="1">
    <source>
        <dbReference type="ARBA" id="ARBA00001946"/>
    </source>
</evidence>
<keyword evidence="8 10" id="KW-0717">Septation</keyword>
<organism evidence="11 12">
    <name type="scientific">Candidatus Pantoea carbekii</name>
    <dbReference type="NCBI Taxonomy" id="1235990"/>
    <lineage>
        <taxon>Bacteria</taxon>
        <taxon>Pseudomonadati</taxon>
        <taxon>Pseudomonadota</taxon>
        <taxon>Gammaproteobacteria</taxon>
        <taxon>Enterobacterales</taxon>
        <taxon>Erwiniaceae</taxon>
        <taxon>Pantoea</taxon>
    </lineage>
</organism>
<dbReference type="InterPro" id="IPR027417">
    <property type="entry name" value="P-loop_NTPase"/>
</dbReference>
<evidence type="ECO:0000256" key="4">
    <source>
        <dbReference type="ARBA" id="ARBA00022723"/>
    </source>
</evidence>
<evidence type="ECO:0000256" key="9">
    <source>
        <dbReference type="ARBA" id="ARBA00023306"/>
    </source>
</evidence>
<dbReference type="PANTHER" id="PTHR11649">
    <property type="entry name" value="MSS1/TRME-RELATED GTP-BINDING PROTEIN"/>
    <property type="match status" value="1"/>
</dbReference>
<proteinExistence type="inferred from homology"/>
<evidence type="ECO:0000256" key="10">
    <source>
        <dbReference type="HAMAP-Rule" id="MF_00321"/>
    </source>
</evidence>
<keyword evidence="9 10" id="KW-0131">Cell cycle</keyword>
<dbReference type="EMBL" id="AP012554">
    <property type="protein sequence ID" value="BAO00044.1"/>
    <property type="molecule type" value="Genomic_DNA"/>
</dbReference>